<dbReference type="AlphaFoldDB" id="A0A2I1H543"/>
<proteinExistence type="predicted"/>
<evidence type="ECO:0000313" key="2">
    <source>
        <dbReference type="Proteomes" id="UP000234323"/>
    </source>
</evidence>
<comment type="caution">
    <text evidence="1">The sequence shown here is derived from an EMBL/GenBank/DDBJ whole genome shotgun (WGS) entry which is preliminary data.</text>
</comment>
<keyword evidence="2" id="KW-1185">Reference proteome</keyword>
<dbReference type="EMBL" id="LLXI01001504">
    <property type="protein sequence ID" value="PKY53990.1"/>
    <property type="molecule type" value="Genomic_DNA"/>
</dbReference>
<protein>
    <submittedName>
        <fullName evidence="1">Uncharacterized protein</fullName>
    </submittedName>
</protein>
<sequence length="118" mass="14022">NLNLCGYHLWQIYRYNDRRGIINPDFSNQNQRYNPNFKFKKRILSQIFGQMACNGLHYGILSNYSDTYFLKREETDPNTLYISRVVQPDDVNPTLRQCFYYISQLAINDNVGNRLGRV</sequence>
<name>A0A2I1H543_9GLOM</name>
<dbReference type="Proteomes" id="UP000234323">
    <property type="component" value="Unassembled WGS sequence"/>
</dbReference>
<reference evidence="1 2" key="1">
    <citation type="submission" date="2015-10" db="EMBL/GenBank/DDBJ databases">
        <title>Genome analyses suggest a sexual origin of heterokaryosis in a supposedly ancient asexual fungus.</title>
        <authorList>
            <person name="Ropars J."/>
            <person name="Sedzielewska K."/>
            <person name="Noel J."/>
            <person name="Charron P."/>
            <person name="Farinelli L."/>
            <person name="Marton T."/>
            <person name="Kruger M."/>
            <person name="Pelin A."/>
            <person name="Brachmann A."/>
            <person name="Corradi N."/>
        </authorList>
    </citation>
    <scope>NUCLEOTIDE SEQUENCE [LARGE SCALE GENOMIC DNA]</scope>
    <source>
        <strain evidence="1 2">A4</strain>
    </source>
</reference>
<accession>A0A2I1H543</accession>
<evidence type="ECO:0000313" key="1">
    <source>
        <dbReference type="EMBL" id="PKY53990.1"/>
    </source>
</evidence>
<organism evidence="1 2">
    <name type="scientific">Rhizophagus irregularis</name>
    <dbReference type="NCBI Taxonomy" id="588596"/>
    <lineage>
        <taxon>Eukaryota</taxon>
        <taxon>Fungi</taxon>
        <taxon>Fungi incertae sedis</taxon>
        <taxon>Mucoromycota</taxon>
        <taxon>Glomeromycotina</taxon>
        <taxon>Glomeromycetes</taxon>
        <taxon>Glomerales</taxon>
        <taxon>Glomeraceae</taxon>
        <taxon>Rhizophagus</taxon>
    </lineage>
</organism>
<dbReference type="VEuPathDB" id="FungiDB:RhiirA1_412908"/>
<feature type="non-terminal residue" evidence="1">
    <location>
        <position position="118"/>
    </location>
</feature>
<gene>
    <name evidence="1" type="ORF">RhiirA4_409481</name>
</gene>
<feature type="non-terminal residue" evidence="1">
    <location>
        <position position="1"/>
    </location>
</feature>